<dbReference type="GO" id="GO:0046872">
    <property type="term" value="F:metal ion binding"/>
    <property type="evidence" value="ECO:0007669"/>
    <property type="project" value="UniProtKB-KW"/>
</dbReference>
<dbReference type="Gene3D" id="3.30.1360.120">
    <property type="entry name" value="Probable tRNA modification gtpase trme, domain 1"/>
    <property type="match status" value="1"/>
</dbReference>
<keyword evidence="7" id="KW-0460">Magnesium</keyword>
<evidence type="ECO:0000313" key="11">
    <source>
        <dbReference type="Proteomes" id="UP000439780"/>
    </source>
</evidence>
<keyword evidence="2 7" id="KW-0819">tRNA processing</keyword>
<gene>
    <name evidence="7 10" type="primary">mnmE</name>
    <name evidence="7" type="synonym">trmE</name>
    <name evidence="10" type="ORF">GRI58_04205</name>
</gene>
<evidence type="ECO:0000256" key="2">
    <source>
        <dbReference type="ARBA" id="ARBA00022694"/>
    </source>
</evidence>
<dbReference type="FunFam" id="3.30.1360.120:FF:000007">
    <property type="entry name" value="tRNA modification GTPase GTPBP3, mitochondrial"/>
    <property type="match status" value="1"/>
</dbReference>
<dbReference type="EC" id="3.6.-.-" evidence="7"/>
<feature type="binding site" evidence="7">
    <location>
        <position position="241"/>
    </location>
    <ligand>
        <name>Mg(2+)</name>
        <dbReference type="ChEBI" id="CHEBI:18420"/>
    </ligand>
</feature>
<keyword evidence="11" id="KW-1185">Reference proteome</keyword>
<dbReference type="InterPro" id="IPR031168">
    <property type="entry name" value="G_TrmE"/>
</dbReference>
<evidence type="ECO:0000256" key="8">
    <source>
        <dbReference type="RuleBase" id="RU003313"/>
    </source>
</evidence>
<dbReference type="OrthoDB" id="9805918at2"/>
<dbReference type="GO" id="GO:0005525">
    <property type="term" value="F:GTP binding"/>
    <property type="evidence" value="ECO:0007669"/>
    <property type="project" value="UniProtKB-UniRule"/>
</dbReference>
<dbReference type="Pfam" id="PF01926">
    <property type="entry name" value="MMR_HSR1"/>
    <property type="match status" value="1"/>
</dbReference>
<feature type="binding site" evidence="7">
    <location>
        <position position="439"/>
    </location>
    <ligand>
        <name>(6S)-5-formyl-5,6,7,8-tetrahydrofolate</name>
        <dbReference type="ChEBI" id="CHEBI:57457"/>
    </ligand>
</feature>
<keyword evidence="5 7" id="KW-0630">Potassium</keyword>
<dbReference type="Proteomes" id="UP000439780">
    <property type="component" value="Unassembled WGS sequence"/>
</dbReference>
<keyword evidence="3 7" id="KW-0547">Nucleotide-binding</keyword>
<evidence type="ECO:0000313" key="10">
    <source>
        <dbReference type="EMBL" id="MXP28023.1"/>
    </source>
</evidence>
<feature type="binding site" evidence="7">
    <location>
        <begin position="256"/>
        <end position="262"/>
    </location>
    <ligand>
        <name>GTP</name>
        <dbReference type="ChEBI" id="CHEBI:37565"/>
    </ligand>
</feature>
<dbReference type="SUPFAM" id="SSF52540">
    <property type="entry name" value="P-loop containing nucleoside triphosphate hydrolases"/>
    <property type="match status" value="1"/>
</dbReference>
<dbReference type="InterPro" id="IPR027266">
    <property type="entry name" value="TrmE/GcvT-like"/>
</dbReference>
<dbReference type="GO" id="GO:0003924">
    <property type="term" value="F:GTPase activity"/>
    <property type="evidence" value="ECO:0007669"/>
    <property type="project" value="UniProtKB-UniRule"/>
</dbReference>
<feature type="binding site" evidence="7">
    <location>
        <begin position="237"/>
        <end position="242"/>
    </location>
    <ligand>
        <name>GTP</name>
        <dbReference type="ChEBI" id="CHEBI:37565"/>
    </ligand>
</feature>
<dbReference type="PROSITE" id="PS51709">
    <property type="entry name" value="G_TRME"/>
    <property type="match status" value="1"/>
</dbReference>
<feature type="binding site" evidence="7">
    <location>
        <position position="256"/>
    </location>
    <ligand>
        <name>K(+)</name>
        <dbReference type="ChEBI" id="CHEBI:29103"/>
    </ligand>
</feature>
<dbReference type="GO" id="GO:0002098">
    <property type="term" value="P:tRNA wobble uridine modification"/>
    <property type="evidence" value="ECO:0007669"/>
    <property type="project" value="TreeGrafter"/>
</dbReference>
<dbReference type="PANTHER" id="PTHR42714:SF2">
    <property type="entry name" value="TRNA MODIFICATION GTPASE GTPBP3, MITOCHONDRIAL"/>
    <property type="match status" value="1"/>
</dbReference>
<dbReference type="NCBIfam" id="TIGR00450">
    <property type="entry name" value="mnmE_trmE_thdF"/>
    <property type="match status" value="1"/>
</dbReference>
<comment type="function">
    <text evidence="7">Exhibits a very high intrinsic GTPase hydrolysis rate. Involved in the addition of a carboxymethylaminomethyl (cmnm) group at the wobble position (U34) of certain tRNAs, forming tRNA-cmnm(5)s(2)U34.</text>
</comment>
<feature type="binding site" evidence="7">
    <location>
        <position position="258"/>
    </location>
    <ligand>
        <name>K(+)</name>
        <dbReference type="ChEBI" id="CHEBI:29103"/>
    </ligand>
</feature>
<feature type="binding site" evidence="7">
    <location>
        <position position="261"/>
    </location>
    <ligand>
        <name>K(+)</name>
        <dbReference type="ChEBI" id="CHEBI:29103"/>
    </ligand>
</feature>
<dbReference type="InterPro" id="IPR004520">
    <property type="entry name" value="GTPase_MnmE"/>
</dbReference>
<reference evidence="10 11" key="1">
    <citation type="submission" date="2019-12" db="EMBL/GenBank/DDBJ databases">
        <title>Genomic-based taxomic classification of the family Erythrobacteraceae.</title>
        <authorList>
            <person name="Xu L."/>
        </authorList>
    </citation>
    <scope>NUCLEOTIDE SEQUENCE [LARGE SCALE GENOMIC DNA]</scope>
    <source>
        <strain evidence="10 11">KEMB 9005-328</strain>
    </source>
</reference>
<evidence type="ECO:0000256" key="7">
    <source>
        <dbReference type="HAMAP-Rule" id="MF_00379"/>
    </source>
</evidence>
<keyword evidence="7" id="KW-0963">Cytoplasm</keyword>
<dbReference type="Pfam" id="PF12631">
    <property type="entry name" value="MnmE_helical"/>
    <property type="match status" value="1"/>
</dbReference>
<comment type="similarity">
    <text evidence="1 7 8">Belongs to the TRAFAC class TrmE-Era-EngA-EngB-Septin-like GTPase superfamily. TrmE GTPase family.</text>
</comment>
<dbReference type="Gene3D" id="1.20.120.430">
    <property type="entry name" value="tRNA modification GTPase MnmE domain 2"/>
    <property type="match status" value="1"/>
</dbReference>
<evidence type="ECO:0000256" key="1">
    <source>
        <dbReference type="ARBA" id="ARBA00011043"/>
    </source>
</evidence>
<dbReference type="RefSeq" id="WP_160752303.1">
    <property type="nucleotide sequence ID" value="NZ_WTYA01000002.1"/>
</dbReference>
<dbReference type="NCBIfam" id="TIGR00231">
    <property type="entry name" value="small_GTP"/>
    <property type="match status" value="1"/>
</dbReference>
<dbReference type="SUPFAM" id="SSF116878">
    <property type="entry name" value="TrmE connector domain"/>
    <property type="match status" value="1"/>
</dbReference>
<dbReference type="GO" id="GO:0005737">
    <property type="term" value="C:cytoplasm"/>
    <property type="evidence" value="ECO:0007669"/>
    <property type="project" value="UniProtKB-SubCell"/>
</dbReference>
<dbReference type="NCBIfam" id="NF003661">
    <property type="entry name" value="PRK05291.1-3"/>
    <property type="match status" value="1"/>
</dbReference>
<comment type="caution">
    <text evidence="10">The sequence shown here is derived from an EMBL/GenBank/DDBJ whole genome shotgun (WGS) entry which is preliminary data.</text>
</comment>
<dbReference type="HAMAP" id="MF_00379">
    <property type="entry name" value="GTPase_MnmE"/>
    <property type="match status" value="1"/>
</dbReference>
<keyword evidence="6 7" id="KW-0342">GTP-binding</keyword>
<dbReference type="GO" id="GO:0030488">
    <property type="term" value="P:tRNA methylation"/>
    <property type="evidence" value="ECO:0007669"/>
    <property type="project" value="TreeGrafter"/>
</dbReference>
<feature type="binding site" evidence="7">
    <location>
        <position position="35"/>
    </location>
    <ligand>
        <name>(6S)-5-formyl-5,6,7,8-tetrahydrofolate</name>
        <dbReference type="ChEBI" id="CHEBI:57457"/>
    </ligand>
</feature>
<dbReference type="SUPFAM" id="SSF103025">
    <property type="entry name" value="Folate-binding domain"/>
    <property type="match status" value="1"/>
</dbReference>
<dbReference type="InterPro" id="IPR005225">
    <property type="entry name" value="Small_GTP-bd"/>
</dbReference>
<evidence type="ECO:0000256" key="4">
    <source>
        <dbReference type="ARBA" id="ARBA00022801"/>
    </source>
</evidence>
<proteinExistence type="inferred from homology"/>
<dbReference type="PANTHER" id="PTHR42714">
    <property type="entry name" value="TRNA MODIFICATION GTPASE GTPBP3"/>
    <property type="match status" value="1"/>
</dbReference>
<evidence type="ECO:0000256" key="6">
    <source>
        <dbReference type="ARBA" id="ARBA00023134"/>
    </source>
</evidence>
<feature type="binding site" evidence="7">
    <location>
        <position position="92"/>
    </location>
    <ligand>
        <name>(6S)-5-formyl-5,6,7,8-tetrahydrofolate</name>
        <dbReference type="ChEBI" id="CHEBI:57457"/>
    </ligand>
</feature>
<feature type="binding site" evidence="7">
    <location>
        <position position="262"/>
    </location>
    <ligand>
        <name>Mg(2+)</name>
        <dbReference type="ChEBI" id="CHEBI:18420"/>
    </ligand>
</feature>
<name>A0A845AFM3_9SPHN</name>
<feature type="binding site" evidence="7">
    <location>
        <position position="237"/>
    </location>
    <ligand>
        <name>K(+)</name>
        <dbReference type="ChEBI" id="CHEBI:29103"/>
    </ligand>
</feature>
<keyword evidence="7" id="KW-0479">Metal-binding</keyword>
<comment type="subcellular location">
    <subcellularLocation>
        <location evidence="7">Cytoplasm</location>
    </subcellularLocation>
</comment>
<feature type="domain" description="TrmE-type G" evidence="9">
    <location>
        <begin position="227"/>
        <end position="366"/>
    </location>
</feature>
<comment type="cofactor">
    <cofactor evidence="7">
        <name>K(+)</name>
        <dbReference type="ChEBI" id="CHEBI:29103"/>
    </cofactor>
    <text evidence="7">Binds 1 potassium ion per subunit.</text>
</comment>
<organism evidence="10 11">
    <name type="scientific">Qipengyuania algicida</name>
    <dbReference type="NCBI Taxonomy" id="1836209"/>
    <lineage>
        <taxon>Bacteria</taxon>
        <taxon>Pseudomonadati</taxon>
        <taxon>Pseudomonadota</taxon>
        <taxon>Alphaproteobacteria</taxon>
        <taxon>Sphingomonadales</taxon>
        <taxon>Erythrobacteraceae</taxon>
        <taxon>Qipengyuania</taxon>
    </lineage>
</organism>
<dbReference type="Pfam" id="PF10396">
    <property type="entry name" value="TrmE_N"/>
    <property type="match status" value="1"/>
</dbReference>
<accession>A0A845AFM3</accession>
<dbReference type="InterPro" id="IPR027417">
    <property type="entry name" value="P-loop_NTPase"/>
</dbReference>
<dbReference type="Gene3D" id="3.40.50.300">
    <property type="entry name" value="P-loop containing nucleotide triphosphate hydrolases"/>
    <property type="match status" value="1"/>
</dbReference>
<dbReference type="InterPro" id="IPR027368">
    <property type="entry name" value="MnmE_dom2"/>
</dbReference>
<dbReference type="InterPro" id="IPR006073">
    <property type="entry name" value="GTP-bd"/>
</dbReference>
<dbReference type="AlphaFoldDB" id="A0A845AFM3"/>
<comment type="subunit">
    <text evidence="7">Homodimer. Heterotetramer of two MnmE and two MnmG subunits.</text>
</comment>
<dbReference type="InterPro" id="IPR018948">
    <property type="entry name" value="GTP-bd_TrmE_N"/>
</dbReference>
<evidence type="ECO:0000256" key="5">
    <source>
        <dbReference type="ARBA" id="ARBA00022958"/>
    </source>
</evidence>
<dbReference type="CDD" id="cd14858">
    <property type="entry name" value="TrmE_N"/>
    <property type="match status" value="1"/>
</dbReference>
<evidence type="ECO:0000256" key="3">
    <source>
        <dbReference type="ARBA" id="ARBA00022741"/>
    </source>
</evidence>
<protein>
    <recommendedName>
        <fullName evidence="7">tRNA modification GTPase MnmE</fullName>
        <ecNumber evidence="7">3.6.-.-</ecNumber>
    </recommendedName>
</protein>
<dbReference type="InterPro" id="IPR025867">
    <property type="entry name" value="MnmE_helical"/>
</dbReference>
<sequence>MHPLSPTDGSSTDFVPDTIFALSSGLPPAAIGVIRISGPSAGIALQRLTGSMPPARRAVLRDLRDGNGDLLDSALVLYFPGPASATGEDCAELQCHGGRAVVSAVTKSLAQMTGLREAQPGEFTRRAFANGRIDLAQAEGLADLLSAETEMQRLAAQAGAGGALSRKTREWRDTVLKLAAEVELVLDFADEDDAQDLSAAFWQRLEDVRADMREWLERPRAEILREGIRVVLAGPPNAGKSSLFNALVQDGAAIVSPVAGTTRDAIERSIAFSGIPFVLVDTAGLRDESDDPVETIGIDRAKDQLKSADIVLWLGSEGQGPADAIEIQSRADASDCVRKSAPDHTVSAVTGLGVRELERDLIERARLLLPKAGSAALNARQATLVGQALESLQGVCEGEDGLLVGESLRQARVCFDRLLGQSSTEDMLDQLFGRFCIGK</sequence>
<feature type="binding site" evidence="7">
    <location>
        <position position="132"/>
    </location>
    <ligand>
        <name>(6S)-5-formyl-5,6,7,8-tetrahydrofolate</name>
        <dbReference type="ChEBI" id="CHEBI:57457"/>
    </ligand>
</feature>
<comment type="caution">
    <text evidence="7">Lacks conserved residue(s) required for the propagation of feature annotation.</text>
</comment>
<keyword evidence="4 7" id="KW-0378">Hydrolase</keyword>
<feature type="binding site" evidence="7">
    <location>
        <begin position="281"/>
        <end position="284"/>
    </location>
    <ligand>
        <name>GTP</name>
        <dbReference type="ChEBI" id="CHEBI:37565"/>
    </ligand>
</feature>
<dbReference type="CDD" id="cd04164">
    <property type="entry name" value="trmE"/>
    <property type="match status" value="1"/>
</dbReference>
<dbReference type="EMBL" id="WTYA01000002">
    <property type="protein sequence ID" value="MXP28023.1"/>
    <property type="molecule type" value="Genomic_DNA"/>
</dbReference>
<evidence type="ECO:0000259" key="9">
    <source>
        <dbReference type="PROSITE" id="PS51709"/>
    </source>
</evidence>